<dbReference type="EMBL" id="AWSE01000065">
    <property type="protein sequence ID" value="ERH24329.1"/>
    <property type="molecule type" value="Genomic_DNA"/>
</dbReference>
<evidence type="ECO:0000313" key="2">
    <source>
        <dbReference type="Proteomes" id="UP000016536"/>
    </source>
</evidence>
<proteinExistence type="predicted"/>
<protein>
    <recommendedName>
        <fullName evidence="3">Toxin-antitoxin system, toxin component</fullName>
    </recommendedName>
</protein>
<dbReference type="AlphaFoldDB" id="U1QRR7"/>
<dbReference type="HOGENOM" id="CLU_141027_1_0_11"/>
<dbReference type="Proteomes" id="UP000016536">
    <property type="component" value="Unassembled WGS sequence"/>
</dbReference>
<dbReference type="PATRIC" id="fig|1321818.3.peg.1120"/>
<evidence type="ECO:0000313" key="1">
    <source>
        <dbReference type="EMBL" id="ERH24329.1"/>
    </source>
</evidence>
<organism evidence="1 2">
    <name type="scientific">Actinomyces johnsonii F0542</name>
    <dbReference type="NCBI Taxonomy" id="1321818"/>
    <lineage>
        <taxon>Bacteria</taxon>
        <taxon>Bacillati</taxon>
        <taxon>Actinomycetota</taxon>
        <taxon>Actinomycetes</taxon>
        <taxon>Actinomycetales</taxon>
        <taxon>Actinomycetaceae</taxon>
        <taxon>Actinomyces</taxon>
    </lineage>
</organism>
<comment type="caution">
    <text evidence="1">The sequence shown here is derived from an EMBL/GenBank/DDBJ whole genome shotgun (WGS) entry which is preliminary data.</text>
</comment>
<sequence length="152" mass="16500">MEPLRAEEGQAMWSTECQRTVDLPVEVLWETWIKVLSGEIELPEGDRYEPREPVGPGASITMTPAGQDSVEITVTRWEPPHVQADRVSYGGVELTFTHSFISEQTQGKSVVTTRLDIDGPGADDAGPVIGPRIAADFPQALDSLIAAARVAM</sequence>
<gene>
    <name evidence="1" type="ORF">HMPREF1979_01336</name>
</gene>
<dbReference type="SUPFAM" id="SSF55961">
    <property type="entry name" value="Bet v1-like"/>
    <property type="match status" value="1"/>
</dbReference>
<reference evidence="1 2" key="1">
    <citation type="submission" date="2013-08" db="EMBL/GenBank/DDBJ databases">
        <authorList>
            <person name="Weinstock G."/>
            <person name="Sodergren E."/>
            <person name="Wylie T."/>
            <person name="Fulton L."/>
            <person name="Fulton R."/>
            <person name="Fronick C."/>
            <person name="O'Laughlin M."/>
            <person name="Godfrey J."/>
            <person name="Miner T."/>
            <person name="Herter B."/>
            <person name="Appelbaum E."/>
            <person name="Cordes M."/>
            <person name="Lek S."/>
            <person name="Wollam A."/>
            <person name="Pepin K.H."/>
            <person name="Palsikar V.B."/>
            <person name="Mitreva M."/>
            <person name="Wilson R.K."/>
        </authorList>
    </citation>
    <scope>NUCLEOTIDE SEQUENCE [LARGE SCALE GENOMIC DNA]</scope>
    <source>
        <strain evidence="1 2">F0542</strain>
    </source>
</reference>
<name>U1QRR7_9ACTO</name>
<accession>U1QRR7</accession>
<dbReference type="InterPro" id="IPR023393">
    <property type="entry name" value="START-like_dom_sf"/>
</dbReference>
<keyword evidence="2" id="KW-1185">Reference proteome</keyword>
<dbReference type="Gene3D" id="3.30.530.20">
    <property type="match status" value="1"/>
</dbReference>
<evidence type="ECO:0008006" key="3">
    <source>
        <dbReference type="Google" id="ProtNLM"/>
    </source>
</evidence>